<dbReference type="PANTHER" id="PTHR37018:SF1">
    <property type="entry name" value="CULTURE SPECIFIC PROTEIN, PUTATIVE (AFU_ORTHOLOGUE AFUA_2G00130)-RELATED"/>
    <property type="match status" value="1"/>
</dbReference>
<dbReference type="SUPFAM" id="SSF56059">
    <property type="entry name" value="Glutathione synthetase ATP-binding domain-like"/>
    <property type="match status" value="1"/>
</dbReference>
<dbReference type="InterPro" id="IPR011761">
    <property type="entry name" value="ATP-grasp"/>
</dbReference>
<reference evidence="3 4" key="1">
    <citation type="journal article" date="2023" name="IMA Fungus">
        <title>Comparative genomic study of the Penicillium genus elucidates a diverse pangenome and 15 lateral gene transfer events.</title>
        <authorList>
            <person name="Petersen C."/>
            <person name="Sorensen T."/>
            <person name="Nielsen M.R."/>
            <person name="Sondergaard T.E."/>
            <person name="Sorensen J.L."/>
            <person name="Fitzpatrick D.A."/>
            <person name="Frisvad J.C."/>
            <person name="Nielsen K.L."/>
        </authorList>
    </citation>
    <scope>NUCLEOTIDE SEQUENCE [LARGE SCALE GENOMIC DNA]</scope>
    <source>
        <strain evidence="3 4">IBT 29057</strain>
    </source>
</reference>
<gene>
    <name evidence="3" type="ORF">N7450_000987</name>
</gene>
<evidence type="ECO:0000256" key="1">
    <source>
        <dbReference type="PROSITE-ProRule" id="PRU00409"/>
    </source>
</evidence>
<dbReference type="PANTHER" id="PTHR37018">
    <property type="entry name" value="CULTURE SPECIFIC PROTEIN, PUTATIVE (AFU_ORTHOLOGUE AFUA_2G00130)-RELATED"/>
    <property type="match status" value="1"/>
</dbReference>
<name>A0AAD6E4G0_9EURO</name>
<dbReference type="Gene3D" id="3.30.470.20">
    <property type="entry name" value="ATP-grasp fold, B domain"/>
    <property type="match status" value="1"/>
</dbReference>
<dbReference type="InterPro" id="IPR003806">
    <property type="entry name" value="ATP-grasp_PylC-type"/>
</dbReference>
<dbReference type="PROSITE" id="PS50975">
    <property type="entry name" value="ATP_GRASP"/>
    <property type="match status" value="1"/>
</dbReference>
<keyword evidence="1" id="KW-0547">Nucleotide-binding</keyword>
<keyword evidence="4" id="KW-1185">Reference proteome</keyword>
<protein>
    <submittedName>
        <fullName evidence="3">Solid-state culture specific protein</fullName>
    </submittedName>
</protein>
<accession>A0AAD6E4G0</accession>
<evidence type="ECO:0000313" key="3">
    <source>
        <dbReference type="EMBL" id="KAJ5599920.1"/>
    </source>
</evidence>
<evidence type="ECO:0000259" key="2">
    <source>
        <dbReference type="PROSITE" id="PS50975"/>
    </source>
</evidence>
<sequence>MTSEALVSLDFTLKDLYEFDSSEKACPTLVYCVNDSGSSKSTEFIYHSALQQSDVDPASPEGILRLKVTSQRYGFLSGPMPVVILAVDSINPHWDEISRDQSQIKQTFCHLEPSQRPILSFATNPSEIYLEEGGSIAVVRPLDCLSCQPHHVDRKTHYEVLSKRGLIYSGLPTAPSLVIDTLLSYDEAHNSSEIVDEAARMIKQLDTQPIPFVAKFPQSCGTGTFIVSCEDSLAQIKKILAIRLPEMLSRLSKASHSLNPCSLVLERYISGKVVAISLFVTPKGRAIFICCCKQSMNGKGSWIGASISYRKQTELSHRYREIVDKAAHFLYAKGYHGPAGIDVVTDRSGNQFIIDLNVRITGSFCLGLVTGHFTKRDLFTAVIEKGFFPYPRNIFEKAFATETRDGQIIITGWAYEETIRMGYGVVMIGGRDNKEAGSLLERVREHAMGSSK</sequence>
<dbReference type="InterPro" id="IPR053269">
    <property type="entry name" value="Asp-Met_ligase"/>
</dbReference>
<comment type="caution">
    <text evidence="3">The sequence shown here is derived from an EMBL/GenBank/DDBJ whole genome shotgun (WGS) entry which is preliminary data.</text>
</comment>
<proteinExistence type="predicted"/>
<dbReference type="Proteomes" id="UP001216150">
    <property type="component" value="Unassembled WGS sequence"/>
</dbReference>
<evidence type="ECO:0000313" key="4">
    <source>
        <dbReference type="Proteomes" id="UP001216150"/>
    </source>
</evidence>
<dbReference type="GO" id="GO:0046872">
    <property type="term" value="F:metal ion binding"/>
    <property type="evidence" value="ECO:0007669"/>
    <property type="project" value="InterPro"/>
</dbReference>
<dbReference type="AlphaFoldDB" id="A0AAD6E4G0"/>
<dbReference type="Pfam" id="PF02655">
    <property type="entry name" value="ATP-grasp_3"/>
    <property type="match status" value="1"/>
</dbReference>
<dbReference type="GO" id="GO:0005524">
    <property type="term" value="F:ATP binding"/>
    <property type="evidence" value="ECO:0007669"/>
    <property type="project" value="UniProtKB-UniRule"/>
</dbReference>
<dbReference type="EMBL" id="JAQJAC010000001">
    <property type="protein sequence ID" value="KAJ5599920.1"/>
    <property type="molecule type" value="Genomic_DNA"/>
</dbReference>
<organism evidence="3 4">
    <name type="scientific">Penicillium hetheringtonii</name>
    <dbReference type="NCBI Taxonomy" id="911720"/>
    <lineage>
        <taxon>Eukaryota</taxon>
        <taxon>Fungi</taxon>
        <taxon>Dikarya</taxon>
        <taxon>Ascomycota</taxon>
        <taxon>Pezizomycotina</taxon>
        <taxon>Eurotiomycetes</taxon>
        <taxon>Eurotiomycetidae</taxon>
        <taxon>Eurotiales</taxon>
        <taxon>Aspergillaceae</taxon>
        <taxon>Penicillium</taxon>
    </lineage>
</organism>
<feature type="domain" description="ATP-grasp" evidence="2">
    <location>
        <begin position="163"/>
        <end position="387"/>
    </location>
</feature>
<keyword evidence="1" id="KW-0067">ATP-binding</keyword>